<dbReference type="RefSeq" id="WP_139513482.1">
    <property type="nucleotide sequence ID" value="NZ_CP040896.1"/>
</dbReference>
<organism evidence="2 3">
    <name type="scientific">Hymenobacter jejuensis</name>
    <dbReference type="NCBI Taxonomy" id="2502781"/>
    <lineage>
        <taxon>Bacteria</taxon>
        <taxon>Pseudomonadati</taxon>
        <taxon>Bacteroidota</taxon>
        <taxon>Cytophagia</taxon>
        <taxon>Cytophagales</taxon>
        <taxon>Hymenobacteraceae</taxon>
        <taxon>Hymenobacter</taxon>
    </lineage>
</organism>
<sequence length="93" mass="9797">MLLAAARSGRAQGRSPAAAPTSSDAQYKLQVSLTLPSAVGVIGDYAGLLFSKKKEKQKNAEHLPRTGNPVVVFTVPVPKSWANAAKKVARDNP</sequence>
<gene>
    <name evidence="2" type="ORF">FHG12_00135</name>
</gene>
<evidence type="ECO:0000256" key="1">
    <source>
        <dbReference type="SAM" id="MobiDB-lite"/>
    </source>
</evidence>
<evidence type="ECO:0000313" key="2">
    <source>
        <dbReference type="EMBL" id="QDA58602.1"/>
    </source>
</evidence>
<proteinExistence type="predicted"/>
<evidence type="ECO:0000313" key="3">
    <source>
        <dbReference type="Proteomes" id="UP000305398"/>
    </source>
</evidence>
<name>A0A5B7ZXR1_9BACT</name>
<keyword evidence="3" id="KW-1185">Reference proteome</keyword>
<dbReference type="OrthoDB" id="886469at2"/>
<feature type="region of interest" description="Disordered" evidence="1">
    <location>
        <begin position="1"/>
        <end position="24"/>
    </location>
</feature>
<accession>A0A5B7ZXR1</accession>
<protein>
    <submittedName>
        <fullName evidence="2">Uncharacterized protein</fullName>
    </submittedName>
</protein>
<dbReference type="Proteomes" id="UP000305398">
    <property type="component" value="Chromosome"/>
</dbReference>
<dbReference type="AlphaFoldDB" id="A0A5B7ZXR1"/>
<dbReference type="KEGG" id="hyj:FHG12_00135"/>
<reference evidence="2 3" key="1">
    <citation type="submission" date="2019-06" db="EMBL/GenBank/DDBJ databases">
        <authorList>
            <person name="Srinivasan S."/>
        </authorList>
    </citation>
    <scope>NUCLEOTIDE SEQUENCE [LARGE SCALE GENOMIC DNA]</scope>
    <source>
        <strain evidence="2 3">17J68-5</strain>
    </source>
</reference>
<dbReference type="EMBL" id="CP040896">
    <property type="protein sequence ID" value="QDA58602.1"/>
    <property type="molecule type" value="Genomic_DNA"/>
</dbReference>
<feature type="compositionally biased region" description="Low complexity" evidence="1">
    <location>
        <begin position="1"/>
        <end position="20"/>
    </location>
</feature>